<evidence type="ECO:0000259" key="11">
    <source>
        <dbReference type="Pfam" id="PF20238"/>
    </source>
</evidence>
<evidence type="ECO:0000256" key="3">
    <source>
        <dbReference type="ARBA" id="ARBA00022622"/>
    </source>
</evidence>
<feature type="chain" id="PRO_5016672514" description="Copper acquisition factor BIM1-like domain-containing protein" evidence="10">
    <location>
        <begin position="18"/>
        <end position="224"/>
    </location>
</feature>
<protein>
    <recommendedName>
        <fullName evidence="11">Copper acquisition factor BIM1-like domain-containing protein</fullName>
    </recommendedName>
</protein>
<name>A0A370TP37_9HELO</name>
<dbReference type="STRING" id="2656787.A0A370TP37"/>
<keyword evidence="2" id="KW-1003">Cell membrane</keyword>
<keyword evidence="4 10" id="KW-0732">Signal</keyword>
<evidence type="ECO:0000256" key="5">
    <source>
        <dbReference type="ARBA" id="ARBA00023136"/>
    </source>
</evidence>
<evidence type="ECO:0000256" key="10">
    <source>
        <dbReference type="SAM" id="SignalP"/>
    </source>
</evidence>
<dbReference type="PANTHER" id="PTHR34992:SF1">
    <property type="entry name" value="COPPER ACQUISITION FACTOR BIM1-LIKE DOMAIN-CONTAINING PROTEIN"/>
    <property type="match status" value="1"/>
</dbReference>
<dbReference type="Pfam" id="PF20238">
    <property type="entry name" value="BIM1-like_dom"/>
    <property type="match status" value="1"/>
</dbReference>
<comment type="caution">
    <text evidence="12">The sequence shown here is derived from an EMBL/GenBank/DDBJ whole genome shotgun (WGS) entry which is preliminary data.</text>
</comment>
<feature type="signal peptide" evidence="10">
    <location>
        <begin position="1"/>
        <end position="17"/>
    </location>
</feature>
<evidence type="ECO:0000256" key="4">
    <source>
        <dbReference type="ARBA" id="ARBA00022729"/>
    </source>
</evidence>
<comment type="subcellular location">
    <subcellularLocation>
        <location evidence="1">Cell membrane</location>
        <topology evidence="1">Lipid-anchor</topology>
        <topology evidence="1">GPI-anchor</topology>
    </subcellularLocation>
</comment>
<dbReference type="AlphaFoldDB" id="A0A370TP37"/>
<keyword evidence="3" id="KW-0336">GPI-anchor</keyword>
<keyword evidence="6" id="KW-0325">Glycoprotein</keyword>
<gene>
    <name evidence="12" type="ORF">BP5553_04722</name>
</gene>
<evidence type="ECO:0000256" key="6">
    <source>
        <dbReference type="ARBA" id="ARBA00023180"/>
    </source>
</evidence>
<keyword evidence="13" id="KW-1185">Reference proteome</keyword>
<evidence type="ECO:0000256" key="9">
    <source>
        <dbReference type="SAM" id="Phobius"/>
    </source>
</evidence>
<dbReference type="CDD" id="cd21176">
    <property type="entry name" value="LPMO_auxiliary-like"/>
    <property type="match status" value="1"/>
</dbReference>
<dbReference type="GeneID" id="43597571"/>
<keyword evidence="7" id="KW-0449">Lipoprotein</keyword>
<dbReference type="GO" id="GO:0098552">
    <property type="term" value="C:side of membrane"/>
    <property type="evidence" value="ECO:0007669"/>
    <property type="project" value="UniProtKB-KW"/>
</dbReference>
<feature type="compositionally biased region" description="Low complexity" evidence="8">
    <location>
        <begin position="167"/>
        <end position="194"/>
    </location>
</feature>
<evidence type="ECO:0000256" key="1">
    <source>
        <dbReference type="ARBA" id="ARBA00004609"/>
    </source>
</evidence>
<keyword evidence="9" id="KW-1133">Transmembrane helix</keyword>
<reference evidence="12 13" key="1">
    <citation type="journal article" date="2018" name="IMA Fungus">
        <title>IMA Genome-F 9: Draft genome sequence of Annulohypoxylon stygium, Aspergillus mulundensis, Berkeleyomyces basicola (syn. Thielaviopsis basicola), Ceratocystis smalleyi, two Cercospora beticola strains, Coleophoma cylindrospora, Fusarium fracticaudum, Phialophora cf. hyalina, and Morchella septimelata.</title>
        <authorList>
            <person name="Wingfield B.D."/>
            <person name="Bills G.F."/>
            <person name="Dong Y."/>
            <person name="Huang W."/>
            <person name="Nel W.J."/>
            <person name="Swalarsk-Parry B.S."/>
            <person name="Vaghefi N."/>
            <person name="Wilken P.M."/>
            <person name="An Z."/>
            <person name="de Beer Z.W."/>
            <person name="De Vos L."/>
            <person name="Chen L."/>
            <person name="Duong T.A."/>
            <person name="Gao Y."/>
            <person name="Hammerbacher A."/>
            <person name="Kikkert J.R."/>
            <person name="Li Y."/>
            <person name="Li H."/>
            <person name="Li K."/>
            <person name="Li Q."/>
            <person name="Liu X."/>
            <person name="Ma X."/>
            <person name="Naidoo K."/>
            <person name="Pethybridge S.J."/>
            <person name="Sun J."/>
            <person name="Steenkamp E.T."/>
            <person name="van der Nest M.A."/>
            <person name="van Wyk S."/>
            <person name="Wingfield M.J."/>
            <person name="Xiong C."/>
            <person name="Yue Q."/>
            <person name="Zhang X."/>
        </authorList>
    </citation>
    <scope>NUCLEOTIDE SEQUENCE [LARGE SCALE GENOMIC DNA]</scope>
    <source>
        <strain evidence="12 13">BP 5553</strain>
    </source>
</reference>
<feature type="domain" description="Copper acquisition factor BIM1-like" evidence="11">
    <location>
        <begin position="16"/>
        <end position="155"/>
    </location>
</feature>
<evidence type="ECO:0000313" key="12">
    <source>
        <dbReference type="EMBL" id="RDL37289.1"/>
    </source>
</evidence>
<dbReference type="InterPro" id="IPR046936">
    <property type="entry name" value="BIM1-like"/>
</dbReference>
<evidence type="ECO:0000256" key="7">
    <source>
        <dbReference type="ARBA" id="ARBA00023288"/>
    </source>
</evidence>
<feature type="transmembrane region" description="Helical" evidence="9">
    <location>
        <begin position="204"/>
        <end position="223"/>
    </location>
</feature>
<accession>A0A370TP37</accession>
<sequence>MKASLATLAALASAASAHFTLVYPAARGFNEDTLTNFPCGGQDKVSTTRTQWPLKDGSIALNMGHISTNVEVLIGFGNDVGSAFNTVLRPTFGQTGLGDFCITSVSLPAGLNITEGTNATIQVITNGDPKGGLYNCADITFASTVKAPTCANGTGITTGAATTSGHANGTALSGSGSDSGSSTTASTEPSASPTGDKKSAAVKALNAGLGGLVVAGAVVMAIAL</sequence>
<dbReference type="Proteomes" id="UP000254866">
    <property type="component" value="Unassembled WGS sequence"/>
</dbReference>
<dbReference type="RefSeq" id="XP_031869945.1">
    <property type="nucleotide sequence ID" value="XM_032013345.1"/>
</dbReference>
<dbReference type="OrthoDB" id="2146436at2759"/>
<dbReference type="InterPro" id="IPR046530">
    <property type="entry name" value="BIM1-like_dom"/>
</dbReference>
<dbReference type="PANTHER" id="PTHR34992">
    <property type="entry name" value="HYPHAL ANASTAMOSIS-7 PROTEIN"/>
    <property type="match status" value="1"/>
</dbReference>
<evidence type="ECO:0000313" key="13">
    <source>
        <dbReference type="Proteomes" id="UP000254866"/>
    </source>
</evidence>
<keyword evidence="9" id="KW-0812">Transmembrane</keyword>
<organism evidence="12 13">
    <name type="scientific">Venustampulla echinocandica</name>
    <dbReference type="NCBI Taxonomy" id="2656787"/>
    <lineage>
        <taxon>Eukaryota</taxon>
        <taxon>Fungi</taxon>
        <taxon>Dikarya</taxon>
        <taxon>Ascomycota</taxon>
        <taxon>Pezizomycotina</taxon>
        <taxon>Leotiomycetes</taxon>
        <taxon>Helotiales</taxon>
        <taxon>Pleuroascaceae</taxon>
        <taxon>Venustampulla</taxon>
    </lineage>
</organism>
<evidence type="ECO:0000256" key="8">
    <source>
        <dbReference type="SAM" id="MobiDB-lite"/>
    </source>
</evidence>
<keyword evidence="5 9" id="KW-0472">Membrane</keyword>
<proteinExistence type="predicted"/>
<dbReference type="GO" id="GO:0005886">
    <property type="term" value="C:plasma membrane"/>
    <property type="evidence" value="ECO:0007669"/>
    <property type="project" value="UniProtKB-SubCell"/>
</dbReference>
<feature type="region of interest" description="Disordered" evidence="8">
    <location>
        <begin position="167"/>
        <end position="197"/>
    </location>
</feature>
<dbReference type="EMBL" id="NPIC01000003">
    <property type="protein sequence ID" value="RDL37289.1"/>
    <property type="molecule type" value="Genomic_DNA"/>
</dbReference>
<evidence type="ECO:0000256" key="2">
    <source>
        <dbReference type="ARBA" id="ARBA00022475"/>
    </source>
</evidence>